<dbReference type="Gene3D" id="3.40.630.30">
    <property type="match status" value="1"/>
</dbReference>
<reference evidence="4 5" key="1">
    <citation type="journal article" date="2019" name="Int. J. Syst. Evol. Microbiol.">
        <title>The Global Catalogue of Microorganisms (GCM) 10K type strain sequencing project: providing services to taxonomists for standard genome sequencing and annotation.</title>
        <authorList>
            <consortium name="The Broad Institute Genomics Platform"/>
            <consortium name="The Broad Institute Genome Sequencing Center for Infectious Disease"/>
            <person name="Wu L."/>
            <person name="Ma J."/>
        </authorList>
    </citation>
    <scope>NUCLEOTIDE SEQUENCE [LARGE SCALE GENOMIC DNA]</scope>
    <source>
        <strain evidence="4 5">JCM 6833</strain>
    </source>
</reference>
<evidence type="ECO:0000313" key="4">
    <source>
        <dbReference type="EMBL" id="GAA2624439.1"/>
    </source>
</evidence>
<keyword evidence="1" id="KW-0808">Transferase</keyword>
<comment type="caution">
    <text evidence="4">The sequence shown here is derived from an EMBL/GenBank/DDBJ whole genome shotgun (WGS) entry which is preliminary data.</text>
</comment>
<dbReference type="InterPro" id="IPR000182">
    <property type="entry name" value="GNAT_dom"/>
</dbReference>
<dbReference type="Proteomes" id="UP001501509">
    <property type="component" value="Unassembled WGS sequence"/>
</dbReference>
<dbReference type="InterPro" id="IPR050832">
    <property type="entry name" value="Bact_Acetyltransf"/>
</dbReference>
<evidence type="ECO:0000259" key="3">
    <source>
        <dbReference type="PROSITE" id="PS51186"/>
    </source>
</evidence>
<dbReference type="Pfam" id="PF00583">
    <property type="entry name" value="Acetyltransf_1"/>
    <property type="match status" value="1"/>
</dbReference>
<accession>A0ABN3QEL7</accession>
<feature type="domain" description="N-acetyltransferase" evidence="3">
    <location>
        <begin position="2"/>
        <end position="146"/>
    </location>
</feature>
<dbReference type="CDD" id="cd04301">
    <property type="entry name" value="NAT_SF"/>
    <property type="match status" value="1"/>
</dbReference>
<dbReference type="SUPFAM" id="SSF55729">
    <property type="entry name" value="Acyl-CoA N-acyltransferases (Nat)"/>
    <property type="match status" value="1"/>
</dbReference>
<keyword evidence="5" id="KW-1185">Reference proteome</keyword>
<proteinExistence type="predicted"/>
<evidence type="ECO:0000313" key="5">
    <source>
        <dbReference type="Proteomes" id="UP001501509"/>
    </source>
</evidence>
<evidence type="ECO:0000256" key="1">
    <source>
        <dbReference type="ARBA" id="ARBA00022679"/>
    </source>
</evidence>
<evidence type="ECO:0000256" key="2">
    <source>
        <dbReference type="ARBA" id="ARBA00023315"/>
    </source>
</evidence>
<keyword evidence="2" id="KW-0012">Acyltransferase</keyword>
<sequence length="146" mass="16711">MIEIGPLRPQDRAGWEVLARGYKAFYRTAVPDEGYEETWRRLLGGAELHGIGAWSDGRLVGIAHYLFHVTFWSADSCYLQDLFVDETARGQGAARLLIEQVADEARKRDAARLYWTTKQDNAPARALYDKVARFHGFIRYDYPLGE</sequence>
<dbReference type="RefSeq" id="WP_344546872.1">
    <property type="nucleotide sequence ID" value="NZ_BAAATD010000011.1"/>
</dbReference>
<dbReference type="InterPro" id="IPR016181">
    <property type="entry name" value="Acyl_CoA_acyltransferase"/>
</dbReference>
<dbReference type="PROSITE" id="PS51186">
    <property type="entry name" value="GNAT"/>
    <property type="match status" value="1"/>
</dbReference>
<protein>
    <submittedName>
        <fullName evidence="4">GNAT family N-acetyltransferase</fullName>
    </submittedName>
</protein>
<dbReference type="EMBL" id="BAAATD010000011">
    <property type="protein sequence ID" value="GAA2624439.1"/>
    <property type="molecule type" value="Genomic_DNA"/>
</dbReference>
<organism evidence="4 5">
    <name type="scientific">Actinomadura fulvescens</name>
    <dbReference type="NCBI Taxonomy" id="46160"/>
    <lineage>
        <taxon>Bacteria</taxon>
        <taxon>Bacillati</taxon>
        <taxon>Actinomycetota</taxon>
        <taxon>Actinomycetes</taxon>
        <taxon>Streptosporangiales</taxon>
        <taxon>Thermomonosporaceae</taxon>
        <taxon>Actinomadura</taxon>
    </lineage>
</organism>
<dbReference type="PANTHER" id="PTHR43877">
    <property type="entry name" value="AMINOALKYLPHOSPHONATE N-ACETYLTRANSFERASE-RELATED-RELATED"/>
    <property type="match status" value="1"/>
</dbReference>
<gene>
    <name evidence="4" type="ORF">GCM10010411_71170</name>
</gene>
<name>A0ABN3QEL7_9ACTN</name>